<sequence>MLLIFSYGQSIEAREAAVYTEKTPQVEYDWGLGGPNGLNDNFEAHFDQSQELEKGDYFIQTMADDGVRVDVNGNTVIDRLSYSYSSLVDRAVLNNTQKGLYDIQTSYQEGIKGSFVYSHVVPFNDWLAYYYPNTTTSGTPKDAEIISEDASGALAVDVGTSSPAPNKIPADGYSAKFVTAKKLEAGDYILRVGADNGVQVYVDGELVVDRFEDDPIKEEAVKVKISDQSQGDQTHWIEVRYKHSSGSSNLNFLLQPYNEVMDISPGDGWVGEVSSDSTSKSQSIILGGKQAFSPLMDLDLNWGSGSPHPEVSNDHFSATFNRKWEIDSTDLYSIQVSADDKVRVYVDGDLIIDSWEYVSGGYREAQIPLTKGIHDIKVDYYESILNARIKFDIVKESIDYNENNPSIKHNWGASGPIRNQYDYFTAKFDQSQHLDQGDYFVQTYADDGVFVDVDGKEVINRWKYSPEYIDRSVLTDVSAGNHNITTLYNEGVKGAGIFSDIVPFGNWLAYYYENEEFEGTPLTSKVIDGIGQFNDLNETNWQDSPVPGVVPEDHFSALYSTAMKLPEGDYVLRTGADDGLQVYIDGELVLDRFSPAGYREDDVKVHIENNDTAANPDVHWIEVKYKEGILSSRLNVGLQPYNEIEDPSVGDGWVGEVFPNIDLTGTPVVLGGKSATTKIDDLNFDWGLDSPSPLIEEDYFSTRFKKKVNITEPGYYVLNAWADDGVKVYVDGQRLINSWSYQSNHLRQAGVNLTSGEHTIVVEHMDKTLGSRLKFELEKGKDHYSATEKALSYNWGDFGPTVEVQPDNFTATFDQSQYLSGGDYFIQTMADDGVRVDFDQNRVIDRWNYSSNSIIDRVLLTGVSAGNHTITTNYREGIKEALLYSNIVPFGDWVAYYYPNQTLDGSPIGSKVLEGIGTYDALSENNGYDSPLPNQVPVDGFSASYVTAKRISAGEYVVRTGADDGIQVLIDGQMVVDRFTNGGFREDSIKINIADHTNGSASEKDIHWIEVRYKEATQASRAEFVLQPYNDAKNISKNDGWFAEFFSNENLTGPSVIMGGKDPLVKLNDVDFEWNQEAPSPLLPADHFSAILKKKIEITEPGNYVFTIHADDGIRLYVDGNKKIDSWKYVSGNKRQITMDLSAGVHDIEIHYFDGILGAELKFELDKVSATSFIEVDLRKPSDITAQDIVDFFDRKNRSGSLLKQYAQDFINVQNKTGVNAQYLVAHAIWETGWGESTLTEYKRNFFGYGAYDSCPVTCAFYFPTGDDSISYVAYQVKKDYLTPGGRYYNGPDLVGMNVKYATDQNWKNGIADLMEQIKPFDAQYYDRVDASTYQPPAPPTYSRDIPNGEPYPTHIYIDFPAGITGVVNDNGVNYRTLPYVSSSTLIGQLNAGTRVEVTGINTDVRDDWYRIKVNGQEVWFSGDYLDIGNLIMVTDDGLRIRKGPSTNDDILTTVNSNTYLKRVLDNNGNPVENNDWYQIYLPNSNSTGWLSKDYVKVVK</sequence>
<dbReference type="SMART" id="SM00047">
    <property type="entry name" value="LYZ2"/>
    <property type="match status" value="1"/>
</dbReference>
<dbReference type="PANTHER" id="PTHR34408:SF1">
    <property type="entry name" value="GLYCOSYL HYDROLASE FAMILY 19 DOMAIN-CONTAINING PROTEIN HI_1415"/>
    <property type="match status" value="1"/>
</dbReference>
<dbReference type="Gene3D" id="3.90.182.10">
    <property type="entry name" value="Toxin - Anthrax Protective Antigen,domain 1"/>
    <property type="match status" value="4"/>
</dbReference>
<dbReference type="Proteomes" id="UP001312865">
    <property type="component" value="Unassembled WGS sequence"/>
</dbReference>
<dbReference type="InterPro" id="IPR003646">
    <property type="entry name" value="SH3-like_bac-type"/>
</dbReference>
<dbReference type="SMART" id="SM00287">
    <property type="entry name" value="SH3b"/>
    <property type="match status" value="2"/>
</dbReference>
<organism evidence="3 4">
    <name type="scientific">Bacillus spongiae</name>
    <dbReference type="NCBI Taxonomy" id="2683610"/>
    <lineage>
        <taxon>Bacteria</taxon>
        <taxon>Bacillati</taxon>
        <taxon>Bacillota</taxon>
        <taxon>Bacilli</taxon>
        <taxon>Bacillales</taxon>
        <taxon>Bacillaceae</taxon>
        <taxon>Bacillus</taxon>
    </lineage>
</organism>
<dbReference type="PANTHER" id="PTHR34408">
    <property type="entry name" value="FAMILY PROTEIN, PUTATIVE-RELATED"/>
    <property type="match status" value="1"/>
</dbReference>
<feature type="domain" description="PA14" evidence="2">
    <location>
        <begin position="648"/>
        <end position="818"/>
    </location>
</feature>
<dbReference type="PROSITE" id="PS51781">
    <property type="entry name" value="SH3B"/>
    <property type="match status" value="1"/>
</dbReference>
<reference evidence="3 4" key="1">
    <citation type="journal article" date="2018" name="J. Microbiol.">
        <title>Bacillus spongiae sp. nov., isolated from sponge of Jeju Island.</title>
        <authorList>
            <person name="Lee G.E."/>
            <person name="Im W.T."/>
            <person name="Park J.S."/>
        </authorList>
    </citation>
    <scope>NUCLEOTIDE SEQUENCE [LARGE SCALE GENOMIC DNA]</scope>
    <source>
        <strain evidence="3 4">135PIL107-10</strain>
    </source>
</reference>
<keyword evidence="4" id="KW-1185">Reference proteome</keyword>
<dbReference type="InterPro" id="IPR002901">
    <property type="entry name" value="MGlyc_endo_b_GlcNAc-like_dom"/>
</dbReference>
<proteinExistence type="predicted"/>
<accession>A0ABU8HGG0</accession>
<evidence type="ECO:0000259" key="2">
    <source>
        <dbReference type="PROSITE" id="PS51820"/>
    </source>
</evidence>
<dbReference type="RefSeq" id="WP_336587789.1">
    <property type="nucleotide sequence ID" value="NZ_JBBAXC010000012.1"/>
</dbReference>
<dbReference type="SUPFAM" id="SSF56988">
    <property type="entry name" value="Anthrax protective antigen"/>
    <property type="match status" value="5"/>
</dbReference>
<feature type="domain" description="PA14" evidence="2">
    <location>
        <begin position="1036"/>
        <end position="1180"/>
    </location>
</feature>
<feature type="domain" description="PA14" evidence="2">
    <location>
        <begin position="502"/>
        <end position="653"/>
    </location>
</feature>
<gene>
    <name evidence="3" type="ORF">WAK64_14910</name>
</gene>
<dbReference type="Gene3D" id="1.10.530.10">
    <property type="match status" value="1"/>
</dbReference>
<protein>
    <submittedName>
        <fullName evidence="3">PA14 domain-containing protein</fullName>
    </submittedName>
</protein>
<comment type="caution">
    <text evidence="3">The sequence shown here is derived from an EMBL/GenBank/DDBJ whole genome shotgun (WGS) entry which is preliminary data.</text>
</comment>
<dbReference type="InterPro" id="IPR037524">
    <property type="entry name" value="PA14/GLEYA"/>
</dbReference>
<feature type="domain" description="SH3b" evidence="1">
    <location>
        <begin position="1429"/>
        <end position="1500"/>
    </location>
</feature>
<dbReference type="Pfam" id="PF08239">
    <property type="entry name" value="SH3_3"/>
    <property type="match status" value="2"/>
</dbReference>
<dbReference type="Gene3D" id="2.30.30.40">
    <property type="entry name" value="SH3 Domains"/>
    <property type="match status" value="2"/>
</dbReference>
<evidence type="ECO:0000313" key="3">
    <source>
        <dbReference type="EMBL" id="MEI5908345.1"/>
    </source>
</evidence>
<evidence type="ECO:0000259" key="1">
    <source>
        <dbReference type="PROSITE" id="PS51781"/>
    </source>
</evidence>
<dbReference type="Pfam" id="PF01832">
    <property type="entry name" value="Glucosaminidase"/>
    <property type="match status" value="1"/>
</dbReference>
<dbReference type="InterPro" id="IPR011658">
    <property type="entry name" value="PA14_dom"/>
</dbReference>
<evidence type="ECO:0000313" key="4">
    <source>
        <dbReference type="Proteomes" id="UP001312865"/>
    </source>
</evidence>
<dbReference type="SMART" id="SM00758">
    <property type="entry name" value="PA14"/>
    <property type="match status" value="4"/>
</dbReference>
<feature type="domain" description="PA14" evidence="2">
    <location>
        <begin position="121"/>
        <end position="269"/>
    </location>
</feature>
<name>A0ABU8HGG0_9BACI</name>
<feature type="domain" description="PA14" evidence="2">
    <location>
        <begin position="264"/>
        <end position="407"/>
    </location>
</feature>
<dbReference type="InterPro" id="IPR052354">
    <property type="entry name" value="Cell_Wall_Dynamics_Protein"/>
</dbReference>
<dbReference type="EMBL" id="JBBAXC010000012">
    <property type="protein sequence ID" value="MEI5908345.1"/>
    <property type="molecule type" value="Genomic_DNA"/>
</dbReference>
<dbReference type="Pfam" id="PF07691">
    <property type="entry name" value="PA14"/>
    <property type="match status" value="5"/>
</dbReference>
<dbReference type="PROSITE" id="PS51820">
    <property type="entry name" value="PA14"/>
    <property type="match status" value="5"/>
</dbReference>